<evidence type="ECO:0000256" key="1">
    <source>
        <dbReference type="SAM" id="MobiDB-lite"/>
    </source>
</evidence>
<reference evidence="3" key="2">
    <citation type="submission" date="2014-03" db="EMBL/GenBank/DDBJ databases">
        <authorList>
            <person name="Genoscope - CEA"/>
        </authorList>
    </citation>
    <scope>NUCLEOTIDE SEQUENCE</scope>
</reference>
<reference evidence="3" key="1">
    <citation type="journal article" date="2014" name="Nat. Commun.">
        <title>The rainbow trout genome provides novel insights into evolution after whole-genome duplication in vertebrates.</title>
        <authorList>
            <person name="Berthelot C."/>
            <person name="Brunet F."/>
            <person name="Chalopin D."/>
            <person name="Juanchich A."/>
            <person name="Bernard M."/>
            <person name="Noel B."/>
            <person name="Bento P."/>
            <person name="Da Silva C."/>
            <person name="Labadie K."/>
            <person name="Alberti A."/>
            <person name="Aury J.M."/>
            <person name="Louis A."/>
            <person name="Dehais P."/>
            <person name="Bardou P."/>
            <person name="Montfort J."/>
            <person name="Klopp C."/>
            <person name="Cabau C."/>
            <person name="Gaspin C."/>
            <person name="Thorgaard G.H."/>
            <person name="Boussaha M."/>
            <person name="Quillet E."/>
            <person name="Guyomard R."/>
            <person name="Galiana D."/>
            <person name="Bobe J."/>
            <person name="Volff J.N."/>
            <person name="Genet C."/>
            <person name="Wincker P."/>
            <person name="Jaillon O."/>
            <person name="Roest Crollius H."/>
            <person name="Guiguen Y."/>
        </authorList>
    </citation>
    <scope>NUCLEOTIDE SEQUENCE [LARGE SCALE GENOMIC DNA]</scope>
</reference>
<proteinExistence type="predicted"/>
<protein>
    <recommendedName>
        <fullName evidence="2">Transducer of regulated CREB activity middle domain-containing protein</fullName>
    </recommendedName>
</protein>
<accession>A0A060Z6P5</accession>
<feature type="compositionally biased region" description="Polar residues" evidence="1">
    <location>
        <begin position="33"/>
        <end position="46"/>
    </location>
</feature>
<dbReference type="EMBL" id="FR949192">
    <property type="protein sequence ID" value="CDQ99681.1"/>
    <property type="molecule type" value="Genomic_DNA"/>
</dbReference>
<evidence type="ECO:0000259" key="2">
    <source>
        <dbReference type="Pfam" id="PF12885"/>
    </source>
</evidence>
<organism evidence="3 4">
    <name type="scientific">Oncorhynchus mykiss</name>
    <name type="common">Rainbow trout</name>
    <name type="synonym">Salmo gairdneri</name>
    <dbReference type="NCBI Taxonomy" id="8022"/>
    <lineage>
        <taxon>Eukaryota</taxon>
        <taxon>Metazoa</taxon>
        <taxon>Chordata</taxon>
        <taxon>Craniata</taxon>
        <taxon>Vertebrata</taxon>
        <taxon>Euteleostomi</taxon>
        <taxon>Actinopterygii</taxon>
        <taxon>Neopterygii</taxon>
        <taxon>Teleostei</taxon>
        <taxon>Protacanthopterygii</taxon>
        <taxon>Salmoniformes</taxon>
        <taxon>Salmonidae</taxon>
        <taxon>Salmoninae</taxon>
        <taxon>Oncorhynchus</taxon>
    </lineage>
</organism>
<evidence type="ECO:0000313" key="3">
    <source>
        <dbReference type="EMBL" id="CDQ99681.1"/>
    </source>
</evidence>
<evidence type="ECO:0000313" key="4">
    <source>
        <dbReference type="Proteomes" id="UP000193380"/>
    </source>
</evidence>
<feature type="compositionally biased region" description="Polar residues" evidence="1">
    <location>
        <begin position="143"/>
        <end position="163"/>
    </location>
</feature>
<feature type="domain" description="Transducer of regulated CREB activity middle" evidence="2">
    <location>
        <begin position="1"/>
        <end position="47"/>
    </location>
</feature>
<feature type="compositionally biased region" description="Low complexity" evidence="1">
    <location>
        <begin position="47"/>
        <end position="66"/>
    </location>
</feature>
<dbReference type="PaxDb" id="8022-A0A060Z6P5"/>
<dbReference type="Proteomes" id="UP000193380">
    <property type="component" value="Unassembled WGS sequence"/>
</dbReference>
<sequence length="203" mass="22003">MPSAQNTGGGSLPDLTNIQFPPPLPTPLDPEDSTLSAYNSTGNLATSHSYSFSSTSQAGQTTAQQGRQDNNMVNQDSQQHQSLQLSPTLSPPLTLAQVAETIDTMTLEAQLSQYTFFSQPSSQQQQQQQQITQGLTRLVQLPSPLNTSSSQTQNSMDMNSVSLPSQTLPLQNFPYPTLLSIGKDSAKTDLVFLHYLTKCSFSC</sequence>
<dbReference type="STRING" id="8022.A0A060Z6P5"/>
<feature type="region of interest" description="Disordered" evidence="1">
    <location>
        <begin position="1"/>
        <end position="67"/>
    </location>
</feature>
<dbReference type="AlphaFoldDB" id="A0A060Z6P5"/>
<gene>
    <name evidence="3" type="ORF">GSONMT00044621001</name>
</gene>
<dbReference type="InterPro" id="IPR024784">
    <property type="entry name" value="TORC_M"/>
</dbReference>
<dbReference type="Pfam" id="PF12885">
    <property type="entry name" value="TORC_M"/>
    <property type="match status" value="1"/>
</dbReference>
<feature type="region of interest" description="Disordered" evidence="1">
    <location>
        <begin position="142"/>
        <end position="163"/>
    </location>
</feature>
<name>A0A060Z6P5_ONCMY</name>